<feature type="compositionally biased region" description="Low complexity" evidence="3">
    <location>
        <begin position="283"/>
        <end position="302"/>
    </location>
</feature>
<feature type="compositionally biased region" description="Basic and acidic residues" evidence="3">
    <location>
        <begin position="350"/>
        <end position="378"/>
    </location>
</feature>
<dbReference type="GO" id="GO:0036503">
    <property type="term" value="P:ERAD pathway"/>
    <property type="evidence" value="ECO:0007669"/>
    <property type="project" value="TreeGrafter"/>
</dbReference>
<keyword evidence="7" id="KW-1185">Reference proteome</keyword>
<dbReference type="PANTHER" id="PTHR12555">
    <property type="entry name" value="UBIQUITIN FUSION DEGRADATON PROTEIN 1"/>
    <property type="match status" value="1"/>
</dbReference>
<dbReference type="GO" id="GO:0006511">
    <property type="term" value="P:ubiquitin-dependent protein catabolic process"/>
    <property type="evidence" value="ECO:0007669"/>
    <property type="project" value="InterPro"/>
</dbReference>
<evidence type="ECO:0000256" key="3">
    <source>
        <dbReference type="SAM" id="MobiDB-lite"/>
    </source>
</evidence>
<evidence type="ECO:0000259" key="4">
    <source>
        <dbReference type="Pfam" id="PF03152"/>
    </source>
</evidence>
<proteinExistence type="inferred from homology"/>
<comment type="caution">
    <text evidence="6">The sequence shown here is derived from an EMBL/GenBank/DDBJ whole genome shotgun (WGS) entry which is preliminary data.</text>
</comment>
<dbReference type="GO" id="GO:0032933">
    <property type="term" value="P:SREBP signaling pathway"/>
    <property type="evidence" value="ECO:0007669"/>
    <property type="project" value="EnsemblFungi"/>
</dbReference>
<dbReference type="InterPro" id="IPR042299">
    <property type="entry name" value="Ufd1-like_Nn"/>
</dbReference>
<evidence type="ECO:0000313" key="6">
    <source>
        <dbReference type="EMBL" id="KOS20520.1"/>
    </source>
</evidence>
<name>A0A0M8N5R7_ESCWE</name>
<organism evidence="6 7">
    <name type="scientific">Escovopsis weberi</name>
    <dbReference type="NCBI Taxonomy" id="150374"/>
    <lineage>
        <taxon>Eukaryota</taxon>
        <taxon>Fungi</taxon>
        <taxon>Dikarya</taxon>
        <taxon>Ascomycota</taxon>
        <taxon>Pezizomycotina</taxon>
        <taxon>Sordariomycetes</taxon>
        <taxon>Hypocreomycetidae</taxon>
        <taxon>Hypocreales</taxon>
        <taxon>Hypocreaceae</taxon>
        <taxon>Escovopsis</taxon>
    </lineage>
</organism>
<evidence type="ECO:0000259" key="5">
    <source>
        <dbReference type="Pfam" id="PF24842"/>
    </source>
</evidence>
<dbReference type="Proteomes" id="UP000053831">
    <property type="component" value="Unassembled WGS sequence"/>
</dbReference>
<feature type="domain" description="Ubiquitin fusion degradation protein UFD1 N-terminal subdomain 1" evidence="4">
    <location>
        <begin position="31"/>
        <end position="128"/>
    </location>
</feature>
<dbReference type="InterPro" id="IPR055418">
    <property type="entry name" value="UFD1_N2"/>
</dbReference>
<feature type="region of interest" description="Disordered" evidence="3">
    <location>
        <begin position="257"/>
        <end position="307"/>
    </location>
</feature>
<evidence type="ECO:0000256" key="1">
    <source>
        <dbReference type="ARBA" id="ARBA00006043"/>
    </source>
</evidence>
<keyword evidence="2" id="KW-0833">Ubl conjugation pathway</keyword>
<evidence type="ECO:0000256" key="2">
    <source>
        <dbReference type="ARBA" id="ARBA00022786"/>
    </source>
</evidence>
<dbReference type="OrthoDB" id="422728at2759"/>
<dbReference type="GO" id="GO:0031593">
    <property type="term" value="F:polyubiquitin modification-dependent protein binding"/>
    <property type="evidence" value="ECO:0007669"/>
    <property type="project" value="TreeGrafter"/>
</dbReference>
<protein>
    <submittedName>
        <fullName evidence="6">Ubiquitin fusion degradation protein 1</fullName>
    </submittedName>
</protein>
<dbReference type="AlphaFoldDB" id="A0A0M8N5R7"/>
<dbReference type="GO" id="GO:0032183">
    <property type="term" value="F:SUMO binding"/>
    <property type="evidence" value="ECO:0007669"/>
    <property type="project" value="EnsemblFungi"/>
</dbReference>
<gene>
    <name evidence="6" type="ORF">ESCO_005411</name>
</gene>
<feature type="compositionally biased region" description="Basic and acidic residues" evidence="3">
    <location>
        <begin position="319"/>
        <end position="336"/>
    </location>
</feature>
<dbReference type="STRING" id="150374.A0A0M8N5R7"/>
<sequence>MAGYGGGFDLGHTDYLYNMARNSRRPAAQRFDEYYRCYSLIMAPGAERPELDFGSKIILPPSALDKVSKLHVQWPLLMEMINGEKGTHSHAGVLEFIAEEGRAYIPQWMMETLQLDIGDMIQIRTTSLELAKMVKLQPQSVNFLEISDPKAVLEKAFRNFATLTKGDVFNFEYNDERYAVAVLDVKPATDKMGVSMIETDVSVEFAPPVGYVEPTAASAATPASSSTPIPTPAGSMAQAIDYEAIARLATTAPTNFLGEGQRVAKRGSSKNSTPKPATPAPPEAKAAAAAAASRHHAGAPAPLRLPPNQLFFGYEIKPVKTEGDRERERQDAERPHFSGQGQSLRGAVRKKGEGDDKGKAPDKKAPSEGHRLDGRRPG</sequence>
<evidence type="ECO:0000313" key="7">
    <source>
        <dbReference type="Proteomes" id="UP000053831"/>
    </source>
</evidence>
<dbReference type="EMBL" id="LGSR01000017">
    <property type="protein sequence ID" value="KOS20520.1"/>
    <property type="molecule type" value="Genomic_DNA"/>
</dbReference>
<dbReference type="Gene3D" id="3.10.330.10">
    <property type="match status" value="1"/>
</dbReference>
<dbReference type="GO" id="GO:0034098">
    <property type="term" value="C:VCP-NPL4-UFD1 AAA ATPase complex"/>
    <property type="evidence" value="ECO:0007669"/>
    <property type="project" value="TreeGrafter"/>
</dbReference>
<feature type="region of interest" description="Disordered" evidence="3">
    <location>
        <begin position="319"/>
        <end position="378"/>
    </location>
</feature>
<reference evidence="6 7" key="1">
    <citation type="submission" date="2015-07" db="EMBL/GenBank/DDBJ databases">
        <title>The genome of the fungus Escovopsis weberi, a specialized disease agent of ant agriculture.</title>
        <authorList>
            <person name="de Man T.J."/>
            <person name="Stajich J.E."/>
            <person name="Kubicek C.P."/>
            <person name="Chenthamara K."/>
            <person name="Atanasova L."/>
            <person name="Druzhinina I.S."/>
            <person name="Birnbaum S."/>
            <person name="Barribeau S.M."/>
            <person name="Teiling C."/>
            <person name="Suen G."/>
            <person name="Currie C."/>
            <person name="Gerardo N.M."/>
        </authorList>
    </citation>
    <scope>NUCLEOTIDE SEQUENCE [LARGE SCALE GENOMIC DNA]</scope>
</reference>
<dbReference type="InterPro" id="IPR004854">
    <property type="entry name" value="Ufd1-like"/>
</dbReference>
<dbReference type="PANTHER" id="PTHR12555:SF13">
    <property type="entry name" value="UBIQUITIN RECOGNITION FACTOR IN ER-ASSOCIATED DEGRADATION PROTEIN 1"/>
    <property type="match status" value="1"/>
</dbReference>
<dbReference type="InterPro" id="IPR055417">
    <property type="entry name" value="UFD1_N1"/>
</dbReference>
<comment type="similarity">
    <text evidence="1">Belongs to the UFD1 family.</text>
</comment>
<dbReference type="Pfam" id="PF24842">
    <property type="entry name" value="UFD1_N2"/>
    <property type="match status" value="1"/>
</dbReference>
<feature type="domain" description="Ubiquitin fusion degradation protein UFD1 N-terminal subdomain 2" evidence="5">
    <location>
        <begin position="131"/>
        <end position="208"/>
    </location>
</feature>
<dbReference type="Gene3D" id="2.40.40.50">
    <property type="entry name" value="Ubiquitin fusion degradation protein UFD1, N-terminal domain"/>
    <property type="match status" value="1"/>
</dbReference>
<accession>A0A0M8N5R7</accession>
<dbReference type="Pfam" id="PF03152">
    <property type="entry name" value="UFD1_N1"/>
    <property type="match status" value="1"/>
</dbReference>